<dbReference type="PANTHER" id="PTHR43190">
    <property type="entry name" value="N-ACETYL-D-GLUCOSAMINE KINASE"/>
    <property type="match status" value="1"/>
</dbReference>
<sequence length="281" mass="28830">MRIFLGIDGGGSGCRAVIGDDAGHVIGRGEAGPANIVSDPEGARANILTAARMALGDAGKPEDLHAVLGLAGGNLAAAAQTLAAQLPFASARVLWDAQTAAEGALAGRDGIVAALGTGSVFARRVKGDLRMTGGWGLAVGDEGSGAWLGRAMMSRALWAHDGLIEMTPFLRDLLDDMGGAEAMAGFAASARPVDFAQHARRMLERPEDSAVQALLVEAEAWVLRRLEHLQPEAARLPVCFTGGLGPIFAARLGDRLGVDLLEPRGTGLDGALMLARAGGVT</sequence>
<keyword evidence="3" id="KW-1185">Reference proteome</keyword>
<proteinExistence type="predicted"/>
<dbReference type="RefSeq" id="WP_368391960.1">
    <property type="nucleotide sequence ID" value="NZ_JBFRYC010000005.1"/>
</dbReference>
<name>A0ABV3TKP1_9RHOB</name>
<accession>A0ABV3TKP1</accession>
<dbReference type="InterPro" id="IPR043129">
    <property type="entry name" value="ATPase_NBD"/>
</dbReference>
<dbReference type="SUPFAM" id="SSF53067">
    <property type="entry name" value="Actin-like ATPase domain"/>
    <property type="match status" value="2"/>
</dbReference>
<dbReference type="CDD" id="cd24082">
    <property type="entry name" value="ASKHA_NBD_GspK-like"/>
    <property type="match status" value="1"/>
</dbReference>
<dbReference type="EMBL" id="JBFRYC010000005">
    <property type="protein sequence ID" value="MEX1662092.1"/>
    <property type="molecule type" value="Genomic_DNA"/>
</dbReference>
<evidence type="ECO:0000313" key="2">
    <source>
        <dbReference type="EMBL" id="MEX1662092.1"/>
    </source>
</evidence>
<protein>
    <submittedName>
        <fullName evidence="2">BadF/BadG/BcrA/BcrD ATPase family protein</fullName>
    </submittedName>
</protein>
<gene>
    <name evidence="2" type="ORF">AB4874_10580</name>
</gene>
<dbReference type="InterPro" id="IPR052519">
    <property type="entry name" value="Euk-type_GlcNAc_Kinase"/>
</dbReference>
<feature type="domain" description="ATPase BadF/BadG/BcrA/BcrD type" evidence="1">
    <location>
        <begin position="5"/>
        <end position="244"/>
    </location>
</feature>
<dbReference type="Gene3D" id="3.30.420.40">
    <property type="match status" value="2"/>
</dbReference>
<dbReference type="Pfam" id="PF01869">
    <property type="entry name" value="BcrAD_BadFG"/>
    <property type="match status" value="1"/>
</dbReference>
<evidence type="ECO:0000259" key="1">
    <source>
        <dbReference type="Pfam" id="PF01869"/>
    </source>
</evidence>
<organism evidence="2 3">
    <name type="scientific">Thioclava arctica</name>
    <dbReference type="NCBI Taxonomy" id="3238301"/>
    <lineage>
        <taxon>Bacteria</taxon>
        <taxon>Pseudomonadati</taxon>
        <taxon>Pseudomonadota</taxon>
        <taxon>Alphaproteobacteria</taxon>
        <taxon>Rhodobacterales</taxon>
        <taxon>Paracoccaceae</taxon>
        <taxon>Thioclava</taxon>
    </lineage>
</organism>
<reference evidence="2 3" key="1">
    <citation type="journal article" date="2011" name="Int. J. Syst. Evol. Microbiol.">
        <title>Zhongshania antarctica gen. nov., sp. nov. and Zhongshania guokunii sp. nov., gammaproteobacteria respectively isolated from coastal attached (fast) ice and surface seawater of the Antarctic.</title>
        <authorList>
            <person name="Li H.J."/>
            <person name="Zhang X.Y."/>
            <person name="Chen C.X."/>
            <person name="Zhang Y.J."/>
            <person name="Gao Z.M."/>
            <person name="Yu Y."/>
            <person name="Chen X.L."/>
            <person name="Chen B."/>
            <person name="Zhang Y.Z."/>
        </authorList>
    </citation>
    <scope>NUCLEOTIDE SEQUENCE [LARGE SCALE GENOMIC DNA]</scope>
    <source>
        <strain evidence="2 3">15-R06ZXC-3</strain>
    </source>
</reference>
<dbReference type="Proteomes" id="UP001557465">
    <property type="component" value="Unassembled WGS sequence"/>
</dbReference>
<dbReference type="PANTHER" id="PTHR43190:SF3">
    <property type="entry name" value="N-ACETYL-D-GLUCOSAMINE KINASE"/>
    <property type="match status" value="1"/>
</dbReference>
<evidence type="ECO:0000313" key="3">
    <source>
        <dbReference type="Proteomes" id="UP001557465"/>
    </source>
</evidence>
<comment type="caution">
    <text evidence="2">The sequence shown here is derived from an EMBL/GenBank/DDBJ whole genome shotgun (WGS) entry which is preliminary data.</text>
</comment>
<dbReference type="InterPro" id="IPR002731">
    <property type="entry name" value="ATPase_BadF"/>
</dbReference>